<dbReference type="GO" id="GO:0050808">
    <property type="term" value="P:synapse organization"/>
    <property type="evidence" value="ECO:0007669"/>
    <property type="project" value="TreeGrafter"/>
</dbReference>
<accession>A0A9Y6JIB8</accession>
<dbReference type="FunFam" id="2.60.40.10:FF:000032">
    <property type="entry name" value="palladin isoform X1"/>
    <property type="match status" value="1"/>
</dbReference>
<dbReference type="InterPro" id="IPR050958">
    <property type="entry name" value="Cell_Adh-Cytoskel_Orgn"/>
</dbReference>
<evidence type="ECO:0000256" key="2">
    <source>
        <dbReference type="ARBA" id="ARBA00023319"/>
    </source>
</evidence>
<dbReference type="GO" id="GO:0043025">
    <property type="term" value="C:neuronal cell body"/>
    <property type="evidence" value="ECO:0007669"/>
    <property type="project" value="TreeGrafter"/>
</dbReference>
<dbReference type="FunFam" id="2.60.40.10:FF:001306">
    <property type="entry name" value="Matrix remodeling associated 5"/>
    <property type="match status" value="1"/>
</dbReference>
<dbReference type="Gene3D" id="2.60.40.10">
    <property type="entry name" value="Immunoglobulins"/>
    <property type="match status" value="9"/>
</dbReference>
<dbReference type="InterPro" id="IPR013783">
    <property type="entry name" value="Ig-like_fold"/>
</dbReference>
<dbReference type="InterPro" id="IPR003599">
    <property type="entry name" value="Ig_sub"/>
</dbReference>
<organism evidence="5 6">
    <name type="scientific">Pundamilia nyererei</name>
    <dbReference type="NCBI Taxonomy" id="303518"/>
    <lineage>
        <taxon>Eukaryota</taxon>
        <taxon>Metazoa</taxon>
        <taxon>Chordata</taxon>
        <taxon>Craniata</taxon>
        <taxon>Vertebrata</taxon>
        <taxon>Euteleostomi</taxon>
        <taxon>Actinopterygii</taxon>
        <taxon>Neopterygii</taxon>
        <taxon>Teleostei</taxon>
        <taxon>Neoteleostei</taxon>
        <taxon>Acanthomorphata</taxon>
        <taxon>Ovalentaria</taxon>
        <taxon>Cichlomorphae</taxon>
        <taxon>Cichliformes</taxon>
        <taxon>Cichlidae</taxon>
        <taxon>African cichlids</taxon>
        <taxon>Pseudocrenilabrinae</taxon>
        <taxon>Haplochromini</taxon>
        <taxon>Pundamilia</taxon>
    </lineage>
</organism>
<feature type="compositionally biased region" description="Pro residues" evidence="3">
    <location>
        <begin position="214"/>
        <end position="223"/>
    </location>
</feature>
<dbReference type="AlphaFoldDB" id="A0A9Y6JIB8"/>
<dbReference type="InterPro" id="IPR007110">
    <property type="entry name" value="Ig-like_dom"/>
</dbReference>
<dbReference type="PANTHER" id="PTHR45080:SF30">
    <property type="entry name" value="HEPARAN SULFATE PROTEOGLYCAN 2"/>
    <property type="match status" value="1"/>
</dbReference>
<dbReference type="CDD" id="cd00096">
    <property type="entry name" value="Ig"/>
    <property type="match status" value="1"/>
</dbReference>
<dbReference type="RefSeq" id="XP_013769115.1">
    <property type="nucleotide sequence ID" value="XM_013913661.1"/>
</dbReference>
<dbReference type="GeneID" id="102212454"/>
<dbReference type="InterPro" id="IPR003598">
    <property type="entry name" value="Ig_sub2"/>
</dbReference>
<evidence type="ECO:0000313" key="5">
    <source>
        <dbReference type="Proteomes" id="UP000695023"/>
    </source>
</evidence>
<evidence type="ECO:0000313" key="6">
    <source>
        <dbReference type="RefSeq" id="XP_013769115.1"/>
    </source>
</evidence>
<feature type="domain" description="Ig-like" evidence="4">
    <location>
        <begin position="426"/>
        <end position="514"/>
    </location>
</feature>
<dbReference type="Pfam" id="PF07679">
    <property type="entry name" value="I-set"/>
    <property type="match status" value="3"/>
</dbReference>
<name>A0A9Y6JIB8_9CICH</name>
<dbReference type="FunFam" id="2.60.40.10:FF:001377">
    <property type="entry name" value="Matrix remodeling associated 5"/>
    <property type="match status" value="1"/>
</dbReference>
<feature type="region of interest" description="Disordered" evidence="3">
    <location>
        <begin position="207"/>
        <end position="229"/>
    </location>
</feature>
<evidence type="ECO:0000259" key="4">
    <source>
        <dbReference type="PROSITE" id="PS50835"/>
    </source>
</evidence>
<feature type="domain" description="Ig-like" evidence="4">
    <location>
        <begin position="520"/>
        <end position="615"/>
    </location>
</feature>
<reference evidence="6" key="1">
    <citation type="submission" date="2025-08" db="UniProtKB">
        <authorList>
            <consortium name="RefSeq"/>
        </authorList>
    </citation>
    <scope>IDENTIFICATION</scope>
</reference>
<dbReference type="GO" id="GO:0005886">
    <property type="term" value="C:plasma membrane"/>
    <property type="evidence" value="ECO:0007669"/>
    <property type="project" value="TreeGrafter"/>
</dbReference>
<keyword evidence="5" id="KW-1185">Reference proteome</keyword>
<proteinExistence type="predicted"/>
<dbReference type="GO" id="GO:0007156">
    <property type="term" value="P:homophilic cell adhesion via plasma membrane adhesion molecules"/>
    <property type="evidence" value="ECO:0007669"/>
    <property type="project" value="TreeGrafter"/>
</dbReference>
<keyword evidence="2" id="KW-0393">Immunoglobulin domain</keyword>
<dbReference type="InterPro" id="IPR036179">
    <property type="entry name" value="Ig-like_dom_sf"/>
</dbReference>
<dbReference type="PANTHER" id="PTHR45080">
    <property type="entry name" value="CONTACTIN 5"/>
    <property type="match status" value="1"/>
</dbReference>
<keyword evidence="1" id="KW-1015">Disulfide bond</keyword>
<dbReference type="SMART" id="SM00409">
    <property type="entry name" value="IG"/>
    <property type="match status" value="9"/>
</dbReference>
<dbReference type="SUPFAM" id="SSF48726">
    <property type="entry name" value="Immunoglobulin"/>
    <property type="match status" value="9"/>
</dbReference>
<dbReference type="PROSITE" id="PS50835">
    <property type="entry name" value="IG_LIKE"/>
    <property type="match status" value="8"/>
</dbReference>
<feature type="domain" description="Ig-like" evidence="4">
    <location>
        <begin position="12"/>
        <end position="102"/>
    </location>
</feature>
<dbReference type="InterPro" id="IPR013098">
    <property type="entry name" value="Ig_I-set"/>
</dbReference>
<feature type="domain" description="Ig-like" evidence="4">
    <location>
        <begin position="626"/>
        <end position="713"/>
    </location>
</feature>
<feature type="domain" description="Ig-like" evidence="4">
    <location>
        <begin position="112"/>
        <end position="203"/>
    </location>
</feature>
<protein>
    <submittedName>
        <fullName evidence="6">Matrix-remodeling-associated protein 5</fullName>
    </submittedName>
</protein>
<dbReference type="GO" id="GO:0030424">
    <property type="term" value="C:axon"/>
    <property type="evidence" value="ECO:0007669"/>
    <property type="project" value="TreeGrafter"/>
</dbReference>
<dbReference type="Proteomes" id="UP000695023">
    <property type="component" value="Unplaced"/>
</dbReference>
<evidence type="ECO:0000256" key="3">
    <source>
        <dbReference type="SAM" id="MobiDB-lite"/>
    </source>
</evidence>
<evidence type="ECO:0000256" key="1">
    <source>
        <dbReference type="ARBA" id="ARBA00023157"/>
    </source>
</evidence>
<feature type="domain" description="Ig-like" evidence="4">
    <location>
        <begin position="813"/>
        <end position="908"/>
    </location>
</feature>
<dbReference type="SMART" id="SM00408">
    <property type="entry name" value="IGc2"/>
    <property type="match status" value="9"/>
</dbReference>
<dbReference type="Pfam" id="PF13927">
    <property type="entry name" value="Ig_3"/>
    <property type="match status" value="5"/>
</dbReference>
<feature type="domain" description="Ig-like" evidence="4">
    <location>
        <begin position="718"/>
        <end position="807"/>
    </location>
</feature>
<sequence>MVITLAVQTEAPKIQPPKSTEISVYLGKNVFLDCLASGKPPAQISWILPDKTFVRDAGTLSTILSPMSLLQNGTLHIHSANFSSKGNYKCIASNAAGADTITYHLHVAALPPSISEEALDSVIIAPGRSVYLHCSVKGEPPPALKWTLPAGVQVKPSQFLGRRLFVFPNGTLFIKNVLPSDGGRYECLASNTVGIAKRTIQLDVRADSSTFSRQPPPPLPIPPTHRHATPSRQHTVSAMYGSAVYLHCPESTDSTRGTIWQLPSKTILDHRYSPERPIKVFRNGTLRILQLTELDGGSYLCVFQRPNGEDMELFQVEVLMTPPKIEHVRMAQTRVTFGENFQVDCVATGLPDPEVFWSLPDGTIINNALQSDDSGLRNRRHVMFGNGTLLLQQMGKKDEGDYTCYAKNKLGKDERKVSVKVGPNAPKIRFKSQSLVTIKLGESAKLSCEATGEPTPRITWISPQKDVIPASSDKFQIMDGGMLLVKKVTLSSEGIYTCLARNSAGDDVKNIKVEAEPQEPFINGVKGRSTTKVLGVSYQTAHLHCRVEGKPEPKVWWVTPYGLSLPAPYLGGRFQVHQNGTLELRGLRKTDEGTYMCLAKNNMGEASLLVEFDVASLAEKPTFSVPNIEILPIKPDGGELILECSARGKPNPEFSWILPNGTLLMPGARLQRFTHYLGNGTLRISRPVPADKGVYRCLAKNVAGQAEKRYALEAGRKPVIRGSTGGMKITYGLNLNLPCTVDGWPQASITWILPNGVVLDKPQTIGRISFFPNGTLQLRQMATFDKGTYICKASNSFGSSALSYPVTVMVFPPQITSTMTSITRAYRGSPVMLKCVATGIPKPDISWTLPGRTTLVPHSRYTVQGGIHMTEEGSLVIQNPVLMNSGIYKCNAKNALGTDFKSTYLQVV</sequence>
<gene>
    <name evidence="6" type="primary">LOC102212454</name>
</gene>
<feature type="domain" description="Ig-like" evidence="4">
    <location>
        <begin position="323"/>
        <end position="418"/>
    </location>
</feature>
<dbReference type="GO" id="GO:0008046">
    <property type="term" value="F:axon guidance receptor activity"/>
    <property type="evidence" value="ECO:0007669"/>
    <property type="project" value="TreeGrafter"/>
</dbReference>